<evidence type="ECO:0008006" key="4">
    <source>
        <dbReference type="Google" id="ProtNLM"/>
    </source>
</evidence>
<dbReference type="EMBL" id="KI670060">
    <property type="protein sequence ID" value="ETM97348.1"/>
    <property type="molecule type" value="Genomic_DNA"/>
</dbReference>
<reference evidence="3" key="1">
    <citation type="submission" date="2011-12" db="EMBL/GenBank/DDBJ databases">
        <authorList>
            <consortium name="The Broad Institute Genome Sequencing Platform"/>
            <person name="Russ C."/>
            <person name="Tyler B."/>
            <person name="Panabieres F."/>
            <person name="Shan W."/>
            <person name="Tripathy S."/>
            <person name="Grunwald N."/>
            <person name="Machado M."/>
            <person name="Young S.K."/>
            <person name="Zeng Q."/>
            <person name="Gargeya S."/>
            <person name="Fitzgerald M."/>
            <person name="Haas B."/>
            <person name="Abouelleil A."/>
            <person name="Alvarado L."/>
            <person name="Arachchi H.M."/>
            <person name="Berlin A."/>
            <person name="Chapman S.B."/>
            <person name="Gearin G."/>
            <person name="Goldberg J."/>
            <person name="Griggs A."/>
            <person name="Gujja S."/>
            <person name="Hansen M."/>
            <person name="Heiman D."/>
            <person name="Howarth C."/>
            <person name="Larimer J."/>
            <person name="Lui A."/>
            <person name="MacDonald P.J.P."/>
            <person name="McCowen C."/>
            <person name="Montmayeur A."/>
            <person name="Murphy C."/>
            <person name="Neiman D."/>
            <person name="Pearson M."/>
            <person name="Priest M."/>
            <person name="Roberts A."/>
            <person name="Saif S."/>
            <person name="Shea T."/>
            <person name="Sisk P."/>
            <person name="Stolte C."/>
            <person name="Sykes S."/>
            <person name="Wortman J."/>
            <person name="Nusbaum C."/>
            <person name="Birren B."/>
        </authorList>
    </citation>
    <scope>NUCLEOTIDE SEQUENCE [LARGE SCALE GENOMIC DNA]</scope>
    <source>
        <strain evidence="3">INRA-310</strain>
    </source>
</reference>
<keyword evidence="1" id="KW-0732">Signal</keyword>
<reference evidence="2 3" key="2">
    <citation type="submission" date="2013-11" db="EMBL/GenBank/DDBJ databases">
        <title>The Genome Sequence of Phytophthora parasitica INRA-310.</title>
        <authorList>
            <consortium name="The Broad Institute Genomics Platform"/>
            <person name="Russ C."/>
            <person name="Tyler B."/>
            <person name="Panabieres F."/>
            <person name="Shan W."/>
            <person name="Tripathy S."/>
            <person name="Grunwald N."/>
            <person name="Machado M."/>
            <person name="Johnson C.S."/>
            <person name="Arredondo F."/>
            <person name="Hong C."/>
            <person name="Coffey M."/>
            <person name="Young S.K."/>
            <person name="Zeng Q."/>
            <person name="Gargeya S."/>
            <person name="Fitzgerald M."/>
            <person name="Abouelleil A."/>
            <person name="Alvarado L."/>
            <person name="Chapman S.B."/>
            <person name="Gainer-Dewar J."/>
            <person name="Goldberg J."/>
            <person name="Griggs A."/>
            <person name="Gujja S."/>
            <person name="Hansen M."/>
            <person name="Howarth C."/>
            <person name="Imamovic A."/>
            <person name="Ireland A."/>
            <person name="Larimer J."/>
            <person name="McCowan C."/>
            <person name="Murphy C."/>
            <person name="Pearson M."/>
            <person name="Poon T.W."/>
            <person name="Priest M."/>
            <person name="Roberts A."/>
            <person name="Saif S."/>
            <person name="Shea T."/>
            <person name="Sykes S."/>
            <person name="Wortman J."/>
            <person name="Nusbaum C."/>
            <person name="Birren B."/>
        </authorList>
    </citation>
    <scope>NUCLEOTIDE SEQUENCE [LARGE SCALE GENOMIC DNA]</scope>
    <source>
        <strain evidence="2 3">INRA-310</strain>
    </source>
</reference>
<dbReference type="AlphaFoldDB" id="W2PAV1"/>
<feature type="signal peptide" evidence="1">
    <location>
        <begin position="1"/>
        <end position="18"/>
    </location>
</feature>
<dbReference type="GeneID" id="20193595"/>
<gene>
    <name evidence="2" type="ORF">PPTG_24996</name>
</gene>
<dbReference type="RefSeq" id="XP_008917354.1">
    <property type="nucleotide sequence ID" value="XM_008919106.1"/>
</dbReference>
<evidence type="ECO:0000313" key="2">
    <source>
        <dbReference type="EMBL" id="ETM97348.1"/>
    </source>
</evidence>
<name>W2PAV1_PHYN3</name>
<proteinExistence type="predicted"/>
<protein>
    <recommendedName>
        <fullName evidence="4">Secreted protein</fullName>
    </recommendedName>
</protein>
<feature type="chain" id="PRO_5004821900" description="Secreted protein" evidence="1">
    <location>
        <begin position="19"/>
        <end position="108"/>
    </location>
</feature>
<accession>W2PAV1</accession>
<dbReference type="VEuPathDB" id="FungiDB:PPTG_24996"/>
<evidence type="ECO:0000313" key="3">
    <source>
        <dbReference type="Proteomes" id="UP000018817"/>
    </source>
</evidence>
<organism evidence="2 3">
    <name type="scientific">Phytophthora nicotianae (strain INRA-310)</name>
    <name type="common">Phytophthora parasitica</name>
    <dbReference type="NCBI Taxonomy" id="761204"/>
    <lineage>
        <taxon>Eukaryota</taxon>
        <taxon>Sar</taxon>
        <taxon>Stramenopiles</taxon>
        <taxon>Oomycota</taxon>
        <taxon>Peronosporomycetes</taxon>
        <taxon>Peronosporales</taxon>
        <taxon>Peronosporaceae</taxon>
        <taxon>Phytophthora</taxon>
    </lineage>
</organism>
<dbReference type="Proteomes" id="UP000018817">
    <property type="component" value="Unassembled WGS sequence"/>
</dbReference>
<sequence>MFACFTIVFFYQDPLSLCLLMSPPIIQLLVAPTEESLEPSPSRSTVVRRFLTAECELSLCLLMSPPSVQLLIAPTEESLEPSPSRSTVVRRFLTTECESSVTGTDYPT</sequence>
<evidence type="ECO:0000256" key="1">
    <source>
        <dbReference type="SAM" id="SignalP"/>
    </source>
</evidence>